<keyword evidence="2" id="KW-0328">Glycosyltransferase</keyword>
<dbReference type="OrthoDB" id="363185at2759"/>
<keyword evidence="2" id="KW-0808">Transferase</keyword>
<dbReference type="Pfam" id="PF00156">
    <property type="entry name" value="Pribosyltran"/>
    <property type="match status" value="1"/>
</dbReference>
<dbReference type="GO" id="GO:0016757">
    <property type="term" value="F:glycosyltransferase activity"/>
    <property type="evidence" value="ECO:0007669"/>
    <property type="project" value="UniProtKB-KW"/>
</dbReference>
<proteinExistence type="predicted"/>
<dbReference type="GeneID" id="70136426"/>
<organism evidence="2 3">
    <name type="scientific">Truncatella angustata</name>
    <dbReference type="NCBI Taxonomy" id="152316"/>
    <lineage>
        <taxon>Eukaryota</taxon>
        <taxon>Fungi</taxon>
        <taxon>Dikarya</taxon>
        <taxon>Ascomycota</taxon>
        <taxon>Pezizomycotina</taxon>
        <taxon>Sordariomycetes</taxon>
        <taxon>Xylariomycetidae</taxon>
        <taxon>Amphisphaeriales</taxon>
        <taxon>Sporocadaceae</taxon>
        <taxon>Truncatella</taxon>
    </lineage>
</organism>
<comment type="caution">
    <text evidence="2">The sequence shown here is derived from an EMBL/GenBank/DDBJ whole genome shotgun (WGS) entry which is preliminary data.</text>
</comment>
<accession>A0A9P8UJJ3</accession>
<evidence type="ECO:0000259" key="1">
    <source>
        <dbReference type="Pfam" id="PF00156"/>
    </source>
</evidence>
<dbReference type="InterPro" id="IPR000836">
    <property type="entry name" value="PRTase_dom"/>
</dbReference>
<keyword evidence="3" id="KW-1185">Reference proteome</keyword>
<evidence type="ECO:0000313" key="2">
    <source>
        <dbReference type="EMBL" id="KAH6653302.1"/>
    </source>
</evidence>
<dbReference type="AlphaFoldDB" id="A0A9P8UJJ3"/>
<reference evidence="2" key="1">
    <citation type="journal article" date="2021" name="Nat. Commun.">
        <title>Genetic determinants of endophytism in the Arabidopsis root mycobiome.</title>
        <authorList>
            <person name="Mesny F."/>
            <person name="Miyauchi S."/>
            <person name="Thiergart T."/>
            <person name="Pickel B."/>
            <person name="Atanasova L."/>
            <person name="Karlsson M."/>
            <person name="Huettel B."/>
            <person name="Barry K.W."/>
            <person name="Haridas S."/>
            <person name="Chen C."/>
            <person name="Bauer D."/>
            <person name="Andreopoulos W."/>
            <person name="Pangilinan J."/>
            <person name="LaButti K."/>
            <person name="Riley R."/>
            <person name="Lipzen A."/>
            <person name="Clum A."/>
            <person name="Drula E."/>
            <person name="Henrissat B."/>
            <person name="Kohler A."/>
            <person name="Grigoriev I.V."/>
            <person name="Martin F.M."/>
            <person name="Hacquard S."/>
        </authorList>
    </citation>
    <scope>NUCLEOTIDE SEQUENCE</scope>
    <source>
        <strain evidence="2">MPI-SDFR-AT-0073</strain>
    </source>
</reference>
<protein>
    <submittedName>
        <fullName evidence="2">Adenine phosphoribosyltransferase</fullName>
    </submittedName>
</protein>
<evidence type="ECO:0000313" key="3">
    <source>
        <dbReference type="Proteomes" id="UP000758603"/>
    </source>
</evidence>
<dbReference type="InterPro" id="IPR029057">
    <property type="entry name" value="PRTase-like"/>
</dbReference>
<dbReference type="Gene3D" id="3.40.50.2020">
    <property type="match status" value="1"/>
</dbReference>
<dbReference type="CDD" id="cd06223">
    <property type="entry name" value="PRTases_typeI"/>
    <property type="match status" value="1"/>
</dbReference>
<dbReference type="PANTHER" id="PTHR43218">
    <property type="entry name" value="PHOSPHORIBOSYLTRANSFERASE-RELATED"/>
    <property type="match status" value="1"/>
</dbReference>
<sequence length="212" mass="22485">MVESGLSASPKAEHTYTLDLAGRELTLPIVPISESLAISLFMIIDHPLSVLSHTGQALASLLRPLDPEVIVAPATLGIPLAIEVSRALGLERYVILQKSPKIHLADALSVSITSITSKGPQRFLLDRAAVPILKGKRACVVDDVVASGNSLKGALELVRKAGADMVGVGVVLTEGWEWKACLAKDANLIKGVGHIPQFHLQNGTWVAINETL</sequence>
<dbReference type="Proteomes" id="UP000758603">
    <property type="component" value="Unassembled WGS sequence"/>
</dbReference>
<dbReference type="RefSeq" id="XP_045957579.1">
    <property type="nucleotide sequence ID" value="XM_046107535.1"/>
</dbReference>
<name>A0A9P8UJJ3_9PEZI</name>
<feature type="domain" description="Phosphoribosyltransferase" evidence="1">
    <location>
        <begin position="67"/>
        <end position="188"/>
    </location>
</feature>
<dbReference type="PANTHER" id="PTHR43218:SF1">
    <property type="entry name" value="PHOSPHORIBOSYLTRANSFERASE"/>
    <property type="match status" value="1"/>
</dbReference>
<gene>
    <name evidence="2" type="ORF">BKA67DRAFT_659931</name>
</gene>
<dbReference type="SUPFAM" id="SSF53271">
    <property type="entry name" value="PRTase-like"/>
    <property type="match status" value="1"/>
</dbReference>
<dbReference type="EMBL" id="JAGPXC010000005">
    <property type="protein sequence ID" value="KAH6653302.1"/>
    <property type="molecule type" value="Genomic_DNA"/>
</dbReference>